<feature type="compositionally biased region" description="Polar residues" evidence="1">
    <location>
        <begin position="15"/>
        <end position="24"/>
    </location>
</feature>
<comment type="caution">
    <text evidence="3">The sequence shown here is derived from an EMBL/GenBank/DDBJ whole genome shotgun (WGS) entry which is preliminary data.</text>
</comment>
<evidence type="ECO:0000313" key="5">
    <source>
        <dbReference type="Proteomes" id="UP000235392"/>
    </source>
</evidence>
<dbReference type="AlphaFoldDB" id="A0A2N5W0Y5"/>
<reference evidence="4 5" key="1">
    <citation type="submission" date="2017-11" db="EMBL/GenBank/DDBJ databases">
        <title>De novo assembly and phasing of dikaryotic genomes from two isolates of Puccinia coronata f. sp. avenae, the causal agent of oat crown rust.</title>
        <authorList>
            <person name="Miller M.E."/>
            <person name="Zhang Y."/>
            <person name="Omidvar V."/>
            <person name="Sperschneider J."/>
            <person name="Schwessinger B."/>
            <person name="Raley C."/>
            <person name="Palmer J.M."/>
            <person name="Garnica D."/>
            <person name="Upadhyaya N."/>
            <person name="Rathjen J."/>
            <person name="Taylor J.M."/>
            <person name="Park R.F."/>
            <person name="Dodds P.N."/>
            <person name="Hirsch C.D."/>
            <person name="Kianian S.F."/>
            <person name="Figueroa M."/>
        </authorList>
    </citation>
    <scope>NUCLEOTIDE SEQUENCE [LARGE SCALE GENOMIC DNA]</scope>
    <source>
        <strain evidence="3">12NC29</strain>
        <strain evidence="2">12SD80</strain>
    </source>
</reference>
<evidence type="ECO:0000313" key="4">
    <source>
        <dbReference type="Proteomes" id="UP000235388"/>
    </source>
</evidence>
<name>A0A2N5W0Y5_9BASI</name>
<accession>A0A2N5W0Y5</accession>
<evidence type="ECO:0000256" key="1">
    <source>
        <dbReference type="SAM" id="MobiDB-lite"/>
    </source>
</evidence>
<organism evidence="3 4">
    <name type="scientific">Puccinia coronata f. sp. avenae</name>
    <dbReference type="NCBI Taxonomy" id="200324"/>
    <lineage>
        <taxon>Eukaryota</taxon>
        <taxon>Fungi</taxon>
        <taxon>Dikarya</taxon>
        <taxon>Basidiomycota</taxon>
        <taxon>Pucciniomycotina</taxon>
        <taxon>Pucciniomycetes</taxon>
        <taxon>Pucciniales</taxon>
        <taxon>Pucciniaceae</taxon>
        <taxon>Puccinia</taxon>
    </lineage>
</organism>
<evidence type="ECO:0000313" key="3">
    <source>
        <dbReference type="EMBL" id="PLW55877.1"/>
    </source>
</evidence>
<keyword evidence="4" id="KW-1185">Reference proteome</keyword>
<evidence type="ECO:0000313" key="2">
    <source>
        <dbReference type="EMBL" id="PLW31144.1"/>
    </source>
</evidence>
<gene>
    <name evidence="3" type="ORF">PCANC_02240</name>
    <name evidence="2" type="ORF">PCASD_12433</name>
</gene>
<feature type="region of interest" description="Disordered" evidence="1">
    <location>
        <begin position="1"/>
        <end position="24"/>
    </location>
</feature>
<dbReference type="EMBL" id="PGCJ01000027">
    <property type="protein sequence ID" value="PLW55877.1"/>
    <property type="molecule type" value="Genomic_DNA"/>
</dbReference>
<sequence length="79" mass="8518">MRTEPPSTAVVRESQAPSNDRSSTSVCWVAAPTNPPPLVSDTQGQAFVRFRTDLNGDQADQGVGLLLGVRRPEALLQQK</sequence>
<protein>
    <submittedName>
        <fullName evidence="3">Uncharacterized protein</fullName>
    </submittedName>
</protein>
<dbReference type="Proteomes" id="UP000235392">
    <property type="component" value="Unassembled WGS sequence"/>
</dbReference>
<dbReference type="EMBL" id="PGCI01000277">
    <property type="protein sequence ID" value="PLW31144.1"/>
    <property type="molecule type" value="Genomic_DNA"/>
</dbReference>
<proteinExistence type="predicted"/>
<dbReference type="Proteomes" id="UP000235388">
    <property type="component" value="Unassembled WGS sequence"/>
</dbReference>